<reference evidence="4 5" key="1">
    <citation type="journal article" date="2008" name="Int. J. Syst. Evol. Microbiol.">
        <title>Bizionia argentinensis sp. nov., isolated from surface marine water in Antarctica.</title>
        <authorList>
            <person name="Bercovich A."/>
            <person name="Vazquez S.C."/>
            <person name="Yankilevich P."/>
            <person name="Coria S.H."/>
            <person name="Foti M."/>
            <person name="Hernandez E."/>
            <person name="Vidal A."/>
            <person name="Ruberto L."/>
            <person name="Melo C."/>
            <person name="Marenssi S."/>
            <person name="Criscuolo M."/>
            <person name="Memoli M."/>
            <person name="Arguelles M."/>
            <person name="Mac Cormack W.P."/>
        </authorList>
    </citation>
    <scope>NUCLEOTIDE SEQUENCE [LARGE SCALE GENOMIC DNA]</scope>
    <source>
        <strain evidence="4 5">JUB59</strain>
    </source>
</reference>
<keyword evidence="5" id="KW-1185">Reference proteome</keyword>
<dbReference type="eggNOG" id="COG0456">
    <property type="taxonomic scope" value="Bacteria"/>
</dbReference>
<dbReference type="PANTHER" id="PTHR43420">
    <property type="entry name" value="ACETYLTRANSFERASE"/>
    <property type="match status" value="1"/>
</dbReference>
<dbReference type="InterPro" id="IPR000182">
    <property type="entry name" value="GNAT_dom"/>
</dbReference>
<dbReference type="RefSeq" id="WP_008637676.1">
    <property type="nucleotide sequence ID" value="NZ_AFXZ01000034.1"/>
</dbReference>
<dbReference type="Pfam" id="PF00583">
    <property type="entry name" value="Acetyltransf_1"/>
    <property type="match status" value="1"/>
</dbReference>
<dbReference type="SUPFAM" id="SSF55729">
    <property type="entry name" value="Acyl-CoA N-acyltransferases (Nat)"/>
    <property type="match status" value="1"/>
</dbReference>
<dbReference type="STRING" id="1046627.BZARG_1117"/>
<feature type="domain" description="N-acetyltransferase" evidence="3">
    <location>
        <begin position="1"/>
        <end position="164"/>
    </location>
</feature>
<gene>
    <name evidence="4" type="ORF">BZARG_1117</name>
</gene>
<dbReference type="Proteomes" id="UP000003730">
    <property type="component" value="Unassembled WGS sequence"/>
</dbReference>
<proteinExistence type="predicted"/>
<keyword evidence="1 4" id="KW-0808">Transferase</keyword>
<evidence type="ECO:0000256" key="1">
    <source>
        <dbReference type="ARBA" id="ARBA00022679"/>
    </source>
</evidence>
<dbReference type="InterPro" id="IPR016181">
    <property type="entry name" value="Acyl_CoA_acyltransferase"/>
</dbReference>
<dbReference type="OrthoDB" id="9796381at2"/>
<evidence type="ECO:0000256" key="2">
    <source>
        <dbReference type="ARBA" id="ARBA00023315"/>
    </source>
</evidence>
<dbReference type="EMBL" id="AFXZ01000034">
    <property type="protein sequence ID" value="EGV43136.1"/>
    <property type="molecule type" value="Genomic_DNA"/>
</dbReference>
<protein>
    <submittedName>
        <fullName evidence="4">GNAT family N-acetyltransferase</fullName>
    </submittedName>
</protein>
<organism evidence="4 5">
    <name type="scientific">Bizionia argentinensis JUB59</name>
    <dbReference type="NCBI Taxonomy" id="1046627"/>
    <lineage>
        <taxon>Bacteria</taxon>
        <taxon>Pseudomonadati</taxon>
        <taxon>Bacteroidota</taxon>
        <taxon>Flavobacteriia</taxon>
        <taxon>Flavobacteriales</taxon>
        <taxon>Flavobacteriaceae</taxon>
        <taxon>Bizionia</taxon>
    </lineage>
</organism>
<evidence type="ECO:0000313" key="4">
    <source>
        <dbReference type="EMBL" id="EGV43136.1"/>
    </source>
</evidence>
<accession>G2EEL6</accession>
<name>G2EEL6_9FLAO</name>
<dbReference type="InterPro" id="IPR050680">
    <property type="entry name" value="YpeA/RimI_acetyltransf"/>
</dbReference>
<evidence type="ECO:0000259" key="3">
    <source>
        <dbReference type="PROSITE" id="PS51186"/>
    </source>
</evidence>
<keyword evidence="2" id="KW-0012">Acyltransferase</keyword>
<dbReference type="PANTHER" id="PTHR43420:SF46">
    <property type="entry name" value="ACETYLTRANSFERASE"/>
    <property type="match status" value="1"/>
</dbReference>
<comment type="caution">
    <text evidence="4">The sequence shown here is derived from an EMBL/GenBank/DDBJ whole genome shotgun (WGS) entry which is preliminary data.</text>
</comment>
<dbReference type="PROSITE" id="PS51186">
    <property type="entry name" value="GNAT"/>
    <property type="match status" value="1"/>
</dbReference>
<dbReference type="CDD" id="cd04301">
    <property type="entry name" value="NAT_SF"/>
    <property type="match status" value="1"/>
</dbReference>
<evidence type="ECO:0000313" key="5">
    <source>
        <dbReference type="Proteomes" id="UP000003730"/>
    </source>
</evidence>
<dbReference type="GO" id="GO:0016747">
    <property type="term" value="F:acyltransferase activity, transferring groups other than amino-acyl groups"/>
    <property type="evidence" value="ECO:0007669"/>
    <property type="project" value="InterPro"/>
</dbReference>
<dbReference type="Gene3D" id="3.40.630.30">
    <property type="match status" value="1"/>
</dbReference>
<sequence length="166" mass="19592">MIRKGTIKDIDRILEITKACAIYMVSKNIEQWNAHYPNRSAFQNDVARDELYVLEDEKIIIGCVVISTYMDDEYSAISWLTPNNQNLYIHRLAIHPDYQGQGLAQKLMEFAEKYAKQNNCTSIRLDTFSKNDRNKKFYELRGYKKLGTIYFPNQSEFPFNCYEYVL</sequence>
<dbReference type="AlphaFoldDB" id="G2EEL6"/>